<comment type="caution">
    <text evidence="4">The sequence shown here is derived from an EMBL/GenBank/DDBJ whole genome shotgun (WGS) entry which is preliminary data.</text>
</comment>
<dbReference type="CDD" id="cd04301">
    <property type="entry name" value="NAT_SF"/>
    <property type="match status" value="1"/>
</dbReference>
<dbReference type="RefSeq" id="WP_089986074.1">
    <property type="nucleotide sequence ID" value="NZ_BJOM01000022.1"/>
</dbReference>
<evidence type="ECO:0000256" key="1">
    <source>
        <dbReference type="ARBA" id="ARBA00022679"/>
    </source>
</evidence>
<sequence length="174" mass="20495">MKIRTATIQDAQGIGKVHVDSWRTTYKNIVPDSFLDKLSYEQREKLWERNIIREDNYVLVAENEIGETVGFAVASTREKNVERNSSDLTSIYLLEEYQGKRIGKLLLKELFMYFKQSGYQSIFVEVLAENKTRFFYEYYGAEYVKTVQINIGGKVLEEYVYVWNDIDKVLEKLK</sequence>
<dbReference type="EMBL" id="FOEL01000007">
    <property type="protein sequence ID" value="SEQ70343.1"/>
    <property type="molecule type" value="Genomic_DNA"/>
</dbReference>
<dbReference type="PROSITE" id="PS51186">
    <property type="entry name" value="GNAT"/>
    <property type="match status" value="1"/>
</dbReference>
<dbReference type="PANTHER" id="PTHR43420">
    <property type="entry name" value="ACETYLTRANSFERASE"/>
    <property type="match status" value="1"/>
</dbReference>
<dbReference type="Pfam" id="PF00583">
    <property type="entry name" value="Acetyltransf_1"/>
    <property type="match status" value="1"/>
</dbReference>
<dbReference type="AlphaFoldDB" id="A0A1H9I700"/>
<organism evidence="4 5">
    <name type="scientific">Lysinibacillus fusiformis</name>
    <dbReference type="NCBI Taxonomy" id="28031"/>
    <lineage>
        <taxon>Bacteria</taxon>
        <taxon>Bacillati</taxon>
        <taxon>Bacillota</taxon>
        <taxon>Bacilli</taxon>
        <taxon>Bacillales</taxon>
        <taxon>Bacillaceae</taxon>
        <taxon>Lysinibacillus</taxon>
    </lineage>
</organism>
<feature type="domain" description="N-acetyltransferase" evidence="3">
    <location>
        <begin position="1"/>
        <end position="174"/>
    </location>
</feature>
<dbReference type="Gene3D" id="3.40.630.30">
    <property type="match status" value="1"/>
</dbReference>
<evidence type="ECO:0000259" key="3">
    <source>
        <dbReference type="PROSITE" id="PS51186"/>
    </source>
</evidence>
<dbReference type="GO" id="GO:0016747">
    <property type="term" value="F:acyltransferase activity, transferring groups other than amino-acyl groups"/>
    <property type="evidence" value="ECO:0007669"/>
    <property type="project" value="InterPro"/>
</dbReference>
<dbReference type="InterPro" id="IPR016181">
    <property type="entry name" value="Acyl_CoA_acyltransferase"/>
</dbReference>
<protein>
    <submittedName>
        <fullName evidence="4">L-amino acid N-acyltransferase YncA</fullName>
    </submittedName>
</protein>
<proteinExistence type="predicted"/>
<dbReference type="InterPro" id="IPR000182">
    <property type="entry name" value="GNAT_dom"/>
</dbReference>
<dbReference type="InterPro" id="IPR050680">
    <property type="entry name" value="YpeA/RimI_acetyltransf"/>
</dbReference>
<evidence type="ECO:0000313" key="5">
    <source>
        <dbReference type="Proteomes" id="UP000199410"/>
    </source>
</evidence>
<evidence type="ECO:0000313" key="4">
    <source>
        <dbReference type="EMBL" id="SEQ70343.1"/>
    </source>
</evidence>
<evidence type="ECO:0000256" key="2">
    <source>
        <dbReference type="ARBA" id="ARBA00023315"/>
    </source>
</evidence>
<reference evidence="4 5" key="1">
    <citation type="submission" date="2016-10" db="EMBL/GenBank/DDBJ databases">
        <authorList>
            <person name="Varghese N."/>
            <person name="Submissions S."/>
        </authorList>
    </citation>
    <scope>NUCLEOTIDE SEQUENCE [LARGE SCALE GENOMIC DNA]</scope>
    <source>
        <strain evidence="4 5">TC-13</strain>
    </source>
</reference>
<accession>A0A1H9I700</accession>
<keyword evidence="1 4" id="KW-0808">Transferase</keyword>
<gene>
    <name evidence="4" type="ORF">SAMN02787113_02181</name>
</gene>
<name>A0A1H9I700_9BACI</name>
<keyword evidence="2 4" id="KW-0012">Acyltransferase</keyword>
<dbReference type="SUPFAM" id="SSF55729">
    <property type="entry name" value="Acyl-CoA N-acyltransferases (Nat)"/>
    <property type="match status" value="1"/>
</dbReference>
<dbReference type="Proteomes" id="UP000199410">
    <property type="component" value="Unassembled WGS sequence"/>
</dbReference>